<keyword evidence="2" id="KW-1185">Reference proteome</keyword>
<gene>
    <name evidence="1" type="ORF">X928_08155</name>
</gene>
<name>A0A2K1P8F1_9BACT</name>
<sequence length="409" mass="46733">MGSGKNRGNSGSKKKSIGSCISSPSRVIFLFSFILISVLTLAKVEIGLVYSGPSKYFDEVLLNLYKYADISVPPGENSQIMEIDYINNLFYIKYKNKTVSTSLEKLDSTIHEILNELPRSVFVIAENSFIVTDEGTKTSKFLSWNENMNVLLDVNGFIFEHQFSPPIGEMITRVPSKWIELEITGDSREATLNNLKIKTPITINVPPSKLTLTNGLKKIEIDLTNYESEKYTLDLEKQQIYEKVETNIDKVFEIESGVFFYGEPLSIWLPKKGDPVITKSKFYCDYGDIEEKSKTFYIDGEIVFAYEKDNTVYLLSSSGQFVTLGKKNINRDFERAPLSILVTDEYIQIKTFKMESYRIDFAGGIFKEGNVYNMFLELPSYQPQKEYDCGKFDIEIAKNEVIIYSNEDE</sequence>
<evidence type="ECO:0000313" key="1">
    <source>
        <dbReference type="EMBL" id="PNR99061.1"/>
    </source>
</evidence>
<dbReference type="EMBL" id="AZRM01000042">
    <property type="protein sequence ID" value="PNR99061.1"/>
    <property type="molecule type" value="Genomic_DNA"/>
</dbReference>
<comment type="caution">
    <text evidence="1">The sequence shown here is derived from an EMBL/GenBank/DDBJ whole genome shotgun (WGS) entry which is preliminary data.</text>
</comment>
<dbReference type="AlphaFoldDB" id="A0A2K1P8F1"/>
<protein>
    <submittedName>
        <fullName evidence="1">Uncharacterized protein</fullName>
    </submittedName>
</protein>
<dbReference type="OrthoDB" id="49558at2"/>
<dbReference type="Proteomes" id="UP000236199">
    <property type="component" value="Unassembled WGS sequence"/>
</dbReference>
<reference evidence="1 2" key="1">
    <citation type="submission" date="2013-12" db="EMBL/GenBank/DDBJ databases">
        <title>Comparative genomics of Petrotoga isolates.</title>
        <authorList>
            <person name="Nesbo C.L."/>
            <person name="Charchuk R."/>
            <person name="Chow K."/>
        </authorList>
    </citation>
    <scope>NUCLEOTIDE SEQUENCE [LARGE SCALE GENOMIC DNA]</scope>
    <source>
        <strain evidence="1 2">DSM 10691</strain>
    </source>
</reference>
<accession>A0A2K1P8F1</accession>
<organism evidence="1 2">
    <name type="scientific">Petrotoga miotherma DSM 10691</name>
    <dbReference type="NCBI Taxonomy" id="1434326"/>
    <lineage>
        <taxon>Bacteria</taxon>
        <taxon>Thermotogati</taxon>
        <taxon>Thermotogota</taxon>
        <taxon>Thermotogae</taxon>
        <taxon>Petrotogales</taxon>
        <taxon>Petrotogaceae</taxon>
        <taxon>Petrotoga</taxon>
    </lineage>
</organism>
<proteinExistence type="predicted"/>
<evidence type="ECO:0000313" key="2">
    <source>
        <dbReference type="Proteomes" id="UP000236199"/>
    </source>
</evidence>